<evidence type="ECO:0008006" key="4">
    <source>
        <dbReference type="Google" id="ProtNLM"/>
    </source>
</evidence>
<feature type="compositionally biased region" description="Polar residues" evidence="1">
    <location>
        <begin position="450"/>
        <end position="463"/>
    </location>
</feature>
<comment type="caution">
    <text evidence="2">The sequence shown here is derived from an EMBL/GenBank/DDBJ whole genome shotgun (WGS) entry which is preliminary data.</text>
</comment>
<protein>
    <recommendedName>
        <fullName evidence="4">Portal protein</fullName>
    </recommendedName>
</protein>
<proteinExistence type="predicted"/>
<evidence type="ECO:0000256" key="1">
    <source>
        <dbReference type="SAM" id="MobiDB-lite"/>
    </source>
</evidence>
<reference evidence="2 3" key="1">
    <citation type="submission" date="2019-12" db="EMBL/GenBank/DDBJ databases">
        <title>Chitinophaga sp. strain ysch24 (GDMCC 1.1355), whole genome shotgun sequence.</title>
        <authorList>
            <person name="Zhang X."/>
        </authorList>
    </citation>
    <scope>NUCLEOTIDE SEQUENCE [LARGE SCALE GENOMIC DNA]</scope>
    <source>
        <strain evidence="3">ysch24</strain>
    </source>
</reference>
<dbReference type="Proteomes" id="UP000461730">
    <property type="component" value="Unassembled WGS sequence"/>
</dbReference>
<evidence type="ECO:0000313" key="3">
    <source>
        <dbReference type="Proteomes" id="UP000461730"/>
    </source>
</evidence>
<dbReference type="RefSeq" id="WP_157308811.1">
    <property type="nucleotide sequence ID" value="NZ_WRXN01000013.1"/>
</dbReference>
<feature type="compositionally biased region" description="Basic and acidic residues" evidence="1">
    <location>
        <begin position="429"/>
        <end position="446"/>
    </location>
</feature>
<gene>
    <name evidence="2" type="ORF">GO493_24170</name>
</gene>
<feature type="region of interest" description="Disordered" evidence="1">
    <location>
        <begin position="429"/>
        <end position="463"/>
    </location>
</feature>
<evidence type="ECO:0000313" key="2">
    <source>
        <dbReference type="EMBL" id="MVT11384.1"/>
    </source>
</evidence>
<name>A0A7K1UAI3_9BACT</name>
<dbReference type="AlphaFoldDB" id="A0A7K1UAI3"/>
<sequence length="463" mass="52161">MAKQQTTSKPAAKKSTKVSNEIRLDAKNPIPFDGGRAFSFVNNTEYLPFLDGKDDFGQQLLECRILSATHNRCVVSKANYCAGDGFMDTDGNELPTELTDWLASMNMKNEAATELTRRMLEDIFTWGNVPIEIVRFKSAGKKYVYVYVHNFLEWRLGKPDEDDIVQYAIQSKLFLRNQRSLTPDEISRSKKLPLYNPRKNKKDNWYQDDKGVERTLIWLKNSVSGFSQYGLPSAIASMIYQLLEYKGARYNLDNFDNNMVVSALLAIKGNISQTEADRIGKKAIQTHTGDGKRGRVMVVASEEGIEGSDLHTFDTQKEGSFKDSDDKWMQKIILANEWDAVLAGIQSASTMGKGSGFLTKIIEHINRTVILPAQKKLMTTVWSHIFTIAGEWMDWDLKKFNLAIKSNIDISGLTDVDITPAVTVDEVREAKGLPRDGGERGKKYLGELKVNQQQKKGGDNVQD</sequence>
<organism evidence="2 3">
    <name type="scientific">Chitinophaga tropicalis</name>
    <dbReference type="NCBI Taxonomy" id="2683588"/>
    <lineage>
        <taxon>Bacteria</taxon>
        <taxon>Pseudomonadati</taxon>
        <taxon>Bacteroidota</taxon>
        <taxon>Chitinophagia</taxon>
        <taxon>Chitinophagales</taxon>
        <taxon>Chitinophagaceae</taxon>
        <taxon>Chitinophaga</taxon>
    </lineage>
</organism>
<feature type="compositionally biased region" description="Low complexity" evidence="1">
    <location>
        <begin position="1"/>
        <end position="10"/>
    </location>
</feature>
<dbReference type="EMBL" id="WRXN01000013">
    <property type="protein sequence ID" value="MVT11384.1"/>
    <property type="molecule type" value="Genomic_DNA"/>
</dbReference>
<accession>A0A7K1UAI3</accession>
<feature type="region of interest" description="Disordered" evidence="1">
    <location>
        <begin position="1"/>
        <end position="20"/>
    </location>
</feature>
<keyword evidence="3" id="KW-1185">Reference proteome</keyword>